<dbReference type="Gene3D" id="1.20.1250.20">
    <property type="entry name" value="MFS general substrate transporter like domains"/>
    <property type="match status" value="2"/>
</dbReference>
<evidence type="ECO:0000259" key="7">
    <source>
        <dbReference type="PROSITE" id="PS50850"/>
    </source>
</evidence>
<dbReference type="InterPro" id="IPR020846">
    <property type="entry name" value="MFS_dom"/>
</dbReference>
<dbReference type="InterPro" id="IPR036259">
    <property type="entry name" value="MFS_trans_sf"/>
</dbReference>
<keyword evidence="2" id="KW-1003">Cell membrane</keyword>
<sequence length="401" mass="39909">MPVALLALAIGGFGIGLTEFVIMGLLPEVADDFAVTETTAGYLISGYALSVAVGAIVLTLALTRVPRKTALLGLMVLFVLGNLISALAPDYATMMTGRVVAALCHGAFFGIGAVVAAQLVAPERKASAIAFMFGGLTLANVLGVPLGTLLGQAAGWRSTFWAITVIGVAALVGIAALVPAARGAEPASSPRAELAAFRSPQVWLSIVITVLGYGGMFGGFTYIAFTLTEVSGFASGAVPALLVLFGAGMVAGNVLGGRAADRNLVRTLLVVLTALIVVLAGFALTASSPVLTVVALVLMGGVGFATVPGLQMRVMAYADRAPTLASGANIAAFNLGNALGAWIGGLTLAAGLGYTSPLWAGAAITAAGLVVLVVAATAPGGELRRPSVPAETPAAAPAAAV</sequence>
<dbReference type="RefSeq" id="WP_151583214.1">
    <property type="nucleotide sequence ID" value="NZ_WBVM01000007.1"/>
</dbReference>
<comment type="caution">
    <text evidence="8">The sequence shown here is derived from an EMBL/GenBank/DDBJ whole genome shotgun (WGS) entry which is preliminary data.</text>
</comment>
<keyword evidence="5 6" id="KW-0472">Membrane</keyword>
<dbReference type="Proteomes" id="UP000449906">
    <property type="component" value="Unassembled WGS sequence"/>
</dbReference>
<feature type="transmembrane region" description="Helical" evidence="6">
    <location>
        <begin position="42"/>
        <end position="62"/>
    </location>
</feature>
<evidence type="ECO:0000256" key="2">
    <source>
        <dbReference type="ARBA" id="ARBA00022475"/>
    </source>
</evidence>
<feature type="transmembrane region" description="Helical" evidence="6">
    <location>
        <begin position="100"/>
        <end position="121"/>
    </location>
</feature>
<organism evidence="8 9">
    <name type="scientific">Nocardioides simplex</name>
    <name type="common">Arthrobacter simplex</name>
    <dbReference type="NCBI Taxonomy" id="2045"/>
    <lineage>
        <taxon>Bacteria</taxon>
        <taxon>Bacillati</taxon>
        <taxon>Actinomycetota</taxon>
        <taxon>Actinomycetes</taxon>
        <taxon>Propionibacteriales</taxon>
        <taxon>Nocardioidaceae</taxon>
        <taxon>Pimelobacter</taxon>
    </lineage>
</organism>
<dbReference type="InterPro" id="IPR011701">
    <property type="entry name" value="MFS"/>
</dbReference>
<feature type="transmembrane region" description="Helical" evidence="6">
    <location>
        <begin position="69"/>
        <end position="88"/>
    </location>
</feature>
<feature type="transmembrane region" description="Helical" evidence="6">
    <location>
        <begin position="358"/>
        <end position="378"/>
    </location>
</feature>
<feature type="transmembrane region" description="Helical" evidence="6">
    <location>
        <begin position="290"/>
        <end position="310"/>
    </location>
</feature>
<feature type="transmembrane region" description="Helical" evidence="6">
    <location>
        <begin position="202"/>
        <end position="225"/>
    </location>
</feature>
<evidence type="ECO:0000313" key="8">
    <source>
        <dbReference type="EMBL" id="KAB2806903.1"/>
    </source>
</evidence>
<protein>
    <submittedName>
        <fullName evidence="8">MFS transporter</fullName>
    </submittedName>
</protein>
<reference evidence="8 9" key="1">
    <citation type="submission" date="2019-09" db="EMBL/GenBank/DDBJ databases">
        <title>Pimelobacter sp. isolated from Paulinella.</title>
        <authorList>
            <person name="Jeong S.E."/>
        </authorList>
    </citation>
    <scope>NUCLEOTIDE SEQUENCE [LARGE SCALE GENOMIC DNA]</scope>
    <source>
        <strain evidence="8 9">Pch-N</strain>
    </source>
</reference>
<dbReference type="GO" id="GO:0005886">
    <property type="term" value="C:plasma membrane"/>
    <property type="evidence" value="ECO:0007669"/>
    <property type="project" value="UniProtKB-SubCell"/>
</dbReference>
<keyword evidence="3 6" id="KW-0812">Transmembrane</keyword>
<feature type="transmembrane region" description="Helical" evidence="6">
    <location>
        <begin position="160"/>
        <end position="181"/>
    </location>
</feature>
<comment type="subcellular location">
    <subcellularLocation>
        <location evidence="1">Cell membrane</location>
        <topology evidence="1">Multi-pass membrane protein</topology>
    </subcellularLocation>
</comment>
<evidence type="ECO:0000313" key="9">
    <source>
        <dbReference type="Proteomes" id="UP000449906"/>
    </source>
</evidence>
<feature type="transmembrane region" description="Helical" evidence="6">
    <location>
        <begin position="267"/>
        <end position="284"/>
    </location>
</feature>
<feature type="transmembrane region" description="Helical" evidence="6">
    <location>
        <begin position="237"/>
        <end position="255"/>
    </location>
</feature>
<feature type="transmembrane region" description="Helical" evidence="6">
    <location>
        <begin position="128"/>
        <end position="148"/>
    </location>
</feature>
<evidence type="ECO:0000256" key="4">
    <source>
        <dbReference type="ARBA" id="ARBA00022989"/>
    </source>
</evidence>
<evidence type="ECO:0000256" key="1">
    <source>
        <dbReference type="ARBA" id="ARBA00004651"/>
    </source>
</evidence>
<evidence type="ECO:0000256" key="5">
    <source>
        <dbReference type="ARBA" id="ARBA00023136"/>
    </source>
</evidence>
<dbReference type="CDD" id="cd17324">
    <property type="entry name" value="MFS_NepI_like"/>
    <property type="match status" value="1"/>
</dbReference>
<dbReference type="Pfam" id="PF07690">
    <property type="entry name" value="MFS_1"/>
    <property type="match status" value="1"/>
</dbReference>
<accession>A0A7J5DQG1</accession>
<feature type="domain" description="Major facilitator superfamily (MFS) profile" evidence="7">
    <location>
        <begin position="4"/>
        <end position="380"/>
    </location>
</feature>
<keyword evidence="4 6" id="KW-1133">Transmembrane helix</keyword>
<feature type="transmembrane region" description="Helical" evidence="6">
    <location>
        <begin position="331"/>
        <end position="352"/>
    </location>
</feature>
<gene>
    <name evidence="8" type="ORF">F9L07_28110</name>
</gene>
<dbReference type="EMBL" id="WBVM01000007">
    <property type="protein sequence ID" value="KAB2806903.1"/>
    <property type="molecule type" value="Genomic_DNA"/>
</dbReference>
<evidence type="ECO:0000256" key="3">
    <source>
        <dbReference type="ARBA" id="ARBA00022692"/>
    </source>
</evidence>
<dbReference type="PANTHER" id="PTHR43124:SF3">
    <property type="entry name" value="CHLORAMPHENICOL EFFLUX PUMP RV0191"/>
    <property type="match status" value="1"/>
</dbReference>
<proteinExistence type="predicted"/>
<dbReference type="PROSITE" id="PS50850">
    <property type="entry name" value="MFS"/>
    <property type="match status" value="1"/>
</dbReference>
<dbReference type="GO" id="GO:0022857">
    <property type="term" value="F:transmembrane transporter activity"/>
    <property type="evidence" value="ECO:0007669"/>
    <property type="project" value="InterPro"/>
</dbReference>
<dbReference type="SUPFAM" id="SSF103473">
    <property type="entry name" value="MFS general substrate transporter"/>
    <property type="match status" value="1"/>
</dbReference>
<evidence type="ECO:0000256" key="6">
    <source>
        <dbReference type="SAM" id="Phobius"/>
    </source>
</evidence>
<dbReference type="PANTHER" id="PTHR43124">
    <property type="entry name" value="PURINE EFFLUX PUMP PBUE"/>
    <property type="match status" value="1"/>
</dbReference>
<dbReference type="InterPro" id="IPR050189">
    <property type="entry name" value="MFS_Efflux_Transporters"/>
</dbReference>
<dbReference type="AlphaFoldDB" id="A0A7J5DQG1"/>
<name>A0A7J5DQG1_NOCSI</name>